<dbReference type="GO" id="GO:1903710">
    <property type="term" value="P:spermine transmembrane transport"/>
    <property type="evidence" value="ECO:0007669"/>
    <property type="project" value="UniProtKB-ARBA"/>
</dbReference>
<dbReference type="Gene3D" id="1.20.1250.20">
    <property type="entry name" value="MFS general substrate transporter like domains"/>
    <property type="match status" value="1"/>
</dbReference>
<dbReference type="KEGG" id="som:SOMG_02239"/>
<evidence type="ECO:0000256" key="7">
    <source>
        <dbReference type="SAM" id="Phobius"/>
    </source>
</evidence>
<reference evidence="9 10" key="1">
    <citation type="journal article" date="2023" name="G3 (Bethesda)">
        <title>A high-quality reference genome for the fission yeast Schizosaccharomyces osmophilus.</title>
        <authorList>
            <person name="Jia G.S."/>
            <person name="Zhang W.C."/>
            <person name="Liang Y."/>
            <person name="Liu X.H."/>
            <person name="Rhind N."/>
            <person name="Pidoux A."/>
            <person name="Brysch-Herzberg M."/>
            <person name="Du L.L."/>
        </authorList>
    </citation>
    <scope>NUCLEOTIDE SEQUENCE [LARGE SCALE GENOMIC DNA]</scope>
    <source>
        <strain evidence="9 10">CBS 15793</strain>
    </source>
</reference>
<evidence type="ECO:0000259" key="8">
    <source>
        <dbReference type="PROSITE" id="PS50850"/>
    </source>
</evidence>
<evidence type="ECO:0000313" key="9">
    <source>
        <dbReference type="EMBL" id="WBW71170.1"/>
    </source>
</evidence>
<keyword evidence="10" id="KW-1185">Reference proteome</keyword>
<evidence type="ECO:0000256" key="6">
    <source>
        <dbReference type="SAM" id="MobiDB-lite"/>
    </source>
</evidence>
<dbReference type="GO" id="GO:1903711">
    <property type="term" value="P:spermidine transmembrane transport"/>
    <property type="evidence" value="ECO:0007669"/>
    <property type="project" value="UniProtKB-ARBA"/>
</dbReference>
<feature type="transmembrane region" description="Helical" evidence="7">
    <location>
        <begin position="494"/>
        <end position="519"/>
    </location>
</feature>
<dbReference type="Pfam" id="PF07690">
    <property type="entry name" value="MFS_1"/>
    <property type="match status" value="1"/>
</dbReference>
<feature type="domain" description="Major facilitator superfamily (MFS) profile" evidence="8">
    <location>
        <begin position="93"/>
        <end position="523"/>
    </location>
</feature>
<feature type="transmembrane region" description="Helical" evidence="7">
    <location>
        <begin position="248"/>
        <end position="267"/>
    </location>
</feature>
<keyword evidence="2" id="KW-0813">Transport</keyword>
<feature type="compositionally biased region" description="Polar residues" evidence="6">
    <location>
        <begin position="1"/>
        <end position="12"/>
    </location>
</feature>
<evidence type="ECO:0000313" key="10">
    <source>
        <dbReference type="Proteomes" id="UP001212411"/>
    </source>
</evidence>
<dbReference type="InterPro" id="IPR036259">
    <property type="entry name" value="MFS_trans_sf"/>
</dbReference>
<evidence type="ECO:0000256" key="5">
    <source>
        <dbReference type="ARBA" id="ARBA00023136"/>
    </source>
</evidence>
<dbReference type="GO" id="GO:0016020">
    <property type="term" value="C:membrane"/>
    <property type="evidence" value="ECO:0007669"/>
    <property type="project" value="UniProtKB-SubCell"/>
</dbReference>
<protein>
    <submittedName>
        <fullName evidence="9">Spermidine family transmembrane transporter</fullName>
    </submittedName>
</protein>
<dbReference type="SUPFAM" id="SSF103473">
    <property type="entry name" value="MFS general substrate transporter"/>
    <property type="match status" value="1"/>
</dbReference>
<feature type="transmembrane region" description="Helical" evidence="7">
    <location>
        <begin position="215"/>
        <end position="236"/>
    </location>
</feature>
<feature type="transmembrane region" description="Helical" evidence="7">
    <location>
        <begin position="455"/>
        <end position="474"/>
    </location>
</feature>
<dbReference type="CDD" id="cd17323">
    <property type="entry name" value="MFS_Tpo1_MDR_like"/>
    <property type="match status" value="1"/>
</dbReference>
<dbReference type="FunFam" id="1.20.1250.20:FF:000011">
    <property type="entry name" value="MFS multidrug transporter, putative"/>
    <property type="match status" value="1"/>
</dbReference>
<evidence type="ECO:0000256" key="1">
    <source>
        <dbReference type="ARBA" id="ARBA00004141"/>
    </source>
</evidence>
<dbReference type="AlphaFoldDB" id="A0AAE9W872"/>
<comment type="subcellular location">
    <subcellularLocation>
        <location evidence="1">Membrane</location>
        <topology evidence="1">Multi-pass membrane protein</topology>
    </subcellularLocation>
</comment>
<feature type="transmembrane region" description="Helical" evidence="7">
    <location>
        <begin position="319"/>
        <end position="343"/>
    </location>
</feature>
<dbReference type="PANTHER" id="PTHR23502:SF179">
    <property type="entry name" value="SPERMIDINE FAMILY TRANSPORTER"/>
    <property type="match status" value="1"/>
</dbReference>
<proteinExistence type="predicted"/>
<dbReference type="PANTHER" id="PTHR23502">
    <property type="entry name" value="MAJOR FACILITATOR SUPERFAMILY"/>
    <property type="match status" value="1"/>
</dbReference>
<evidence type="ECO:0000256" key="2">
    <source>
        <dbReference type="ARBA" id="ARBA00022448"/>
    </source>
</evidence>
<feature type="transmembrane region" description="Helical" evidence="7">
    <location>
        <begin position="428"/>
        <end position="448"/>
    </location>
</feature>
<evidence type="ECO:0000256" key="4">
    <source>
        <dbReference type="ARBA" id="ARBA00022989"/>
    </source>
</evidence>
<name>A0AAE9W872_9SCHI</name>
<feature type="transmembrane region" description="Helical" evidence="7">
    <location>
        <begin position="403"/>
        <end position="422"/>
    </location>
</feature>
<dbReference type="EMBL" id="CP115611">
    <property type="protein sequence ID" value="WBW71170.1"/>
    <property type="molecule type" value="Genomic_DNA"/>
</dbReference>
<feature type="transmembrane region" description="Helical" evidence="7">
    <location>
        <begin position="160"/>
        <end position="176"/>
    </location>
</feature>
<keyword evidence="3 7" id="KW-0812">Transmembrane</keyword>
<feature type="region of interest" description="Disordered" evidence="6">
    <location>
        <begin position="1"/>
        <end position="41"/>
    </location>
</feature>
<keyword evidence="5 7" id="KW-0472">Membrane</keyword>
<dbReference type="Proteomes" id="UP001212411">
    <property type="component" value="Chromosome 1"/>
</dbReference>
<dbReference type="RefSeq" id="XP_056035413.1">
    <property type="nucleotide sequence ID" value="XM_056181031.1"/>
</dbReference>
<feature type="compositionally biased region" description="Basic and acidic residues" evidence="6">
    <location>
        <begin position="16"/>
        <end position="37"/>
    </location>
</feature>
<dbReference type="PROSITE" id="PS50850">
    <property type="entry name" value="MFS"/>
    <property type="match status" value="1"/>
</dbReference>
<dbReference type="InterPro" id="IPR020846">
    <property type="entry name" value="MFS_dom"/>
</dbReference>
<gene>
    <name evidence="9" type="ORF">SOMG_02239</name>
</gene>
<dbReference type="InterPro" id="IPR011701">
    <property type="entry name" value="MFS"/>
</dbReference>
<keyword evidence="4 7" id="KW-1133">Transmembrane helix</keyword>
<feature type="transmembrane region" description="Helical" evidence="7">
    <location>
        <begin position="363"/>
        <end position="382"/>
    </location>
</feature>
<dbReference type="GO" id="GO:0022857">
    <property type="term" value="F:transmembrane transporter activity"/>
    <property type="evidence" value="ECO:0007669"/>
    <property type="project" value="InterPro"/>
</dbReference>
<feature type="transmembrane region" description="Helical" evidence="7">
    <location>
        <begin position="127"/>
        <end position="148"/>
    </location>
</feature>
<organism evidence="9 10">
    <name type="scientific">Schizosaccharomyces osmophilus</name>
    <dbReference type="NCBI Taxonomy" id="2545709"/>
    <lineage>
        <taxon>Eukaryota</taxon>
        <taxon>Fungi</taxon>
        <taxon>Dikarya</taxon>
        <taxon>Ascomycota</taxon>
        <taxon>Taphrinomycotina</taxon>
        <taxon>Schizosaccharomycetes</taxon>
        <taxon>Schizosaccharomycetales</taxon>
        <taxon>Schizosaccharomycetaceae</taxon>
        <taxon>Schizosaccharomyces</taxon>
    </lineage>
</organism>
<evidence type="ECO:0000256" key="3">
    <source>
        <dbReference type="ARBA" id="ARBA00022692"/>
    </source>
</evidence>
<sequence length="540" mass="59976">MSSQNTQSSENPLSVDLEKQSTHRSLEDGEADLEKQNTRHTYTNKQVGSELDFKDYLRQFPVVNNPEDFIVTLNGPNDPDLALNWSLKIKLQNVAVMGCACLWVSFGSSSFSGAVPAVMTNYHVGRTVAILGISLYVMGFASGPLVWAPMSEAFGRRRPMIIAVFIFSIFQIAVATAKDIQTVMICRFFCGFFGSSPVTTVAGSFSDMFSARTRGLVIATYAAIIFNGPLVSPIVGGFIGKSYLGWRWISYITAIMGFFSLICMLIFHRETYTKTITEDRAKLVRNLTGNHCLHSKSEEEPLVLSYFVHKYLTLPLRLLLLEPILLLVSTYTAFVYGILYGLLEAYPVIFGEARGWSEGVMSLPYLAILIGVCIGSISVAFFQPYYFRQMEKNEGRPAPEARLPAMMLGCIVFPIGIFWLAWTGNYPNIHWIVPTISGSFVGFGIITIFQQSINYIVDCYMDISASAIAANTLFRSSFGAAFPLFTTQMFNNLGIGWAGSLIGFVAVALIPFPFFLFIYGSRIRSKSKLCLKDLPLKELP</sequence>
<dbReference type="GeneID" id="80875720"/>
<accession>A0AAE9W872</accession>